<proteinExistence type="predicted"/>
<dbReference type="RefSeq" id="WP_038501162.1">
    <property type="nucleotide sequence ID" value="NZ_AFWK01000084.1"/>
</dbReference>
<dbReference type="InterPro" id="IPR021450">
    <property type="entry name" value="DUF3100"/>
</dbReference>
<feature type="transmembrane region" description="Helical" evidence="1">
    <location>
        <begin position="105"/>
        <end position="123"/>
    </location>
</feature>
<feature type="transmembrane region" description="Helical" evidence="1">
    <location>
        <begin position="185"/>
        <end position="213"/>
    </location>
</feature>
<dbReference type="STRING" id="1072685.IX83_08215"/>
<keyword evidence="1" id="KW-1133">Transmembrane helix</keyword>
<name>A0A077DII7_9BURK</name>
<evidence type="ECO:0000313" key="2">
    <source>
        <dbReference type="EMBL" id="AIL33282.1"/>
    </source>
</evidence>
<evidence type="ECO:0000256" key="1">
    <source>
        <dbReference type="SAM" id="Phobius"/>
    </source>
</evidence>
<dbReference type="Proteomes" id="UP000028945">
    <property type="component" value="Chromosome"/>
</dbReference>
<dbReference type="EMBL" id="CP009238">
    <property type="protein sequence ID" value="AIL33282.1"/>
    <property type="molecule type" value="Genomic_DNA"/>
</dbReference>
<protein>
    <submittedName>
        <fullName evidence="2">Membrane protein</fullName>
    </submittedName>
</protein>
<feature type="transmembrane region" description="Helical" evidence="1">
    <location>
        <begin position="37"/>
        <end position="59"/>
    </location>
</feature>
<organism evidence="2 3">
    <name type="scientific">Basilea psittacipulmonis DSM 24701</name>
    <dbReference type="NCBI Taxonomy" id="1072685"/>
    <lineage>
        <taxon>Bacteria</taxon>
        <taxon>Pseudomonadati</taxon>
        <taxon>Pseudomonadota</taxon>
        <taxon>Betaproteobacteria</taxon>
        <taxon>Burkholderiales</taxon>
        <taxon>Alcaligenaceae</taxon>
        <taxon>Basilea</taxon>
    </lineage>
</organism>
<accession>A0A077DII7</accession>
<keyword evidence="1" id="KW-0472">Membrane</keyword>
<feature type="transmembrane region" description="Helical" evidence="1">
    <location>
        <begin position="220"/>
        <end position="244"/>
    </location>
</feature>
<reference evidence="2 3" key="1">
    <citation type="journal article" date="2014" name="BMC Genomics">
        <title>A genomic perspective on a new bacterial genus and species from the Alcaligenaceae family, Basilea psittacipulmonis.</title>
        <authorList>
            <person name="Whiteson K.L."/>
            <person name="Hernandez D."/>
            <person name="Lazarevic V."/>
            <person name="Gaia N."/>
            <person name="Farinelli L."/>
            <person name="Francois P."/>
            <person name="Pilo P."/>
            <person name="Frey J."/>
            <person name="Schrenzel J."/>
        </authorList>
    </citation>
    <scope>NUCLEOTIDE SEQUENCE [LARGE SCALE GENOMIC DNA]</scope>
    <source>
        <strain evidence="2 3">DSM 24701</strain>
    </source>
</reference>
<feature type="transmembrane region" description="Helical" evidence="1">
    <location>
        <begin position="12"/>
        <end position="31"/>
    </location>
</feature>
<dbReference type="AlphaFoldDB" id="A0A077DII7"/>
<dbReference type="KEGG" id="bpsi:IX83_08215"/>
<gene>
    <name evidence="2" type="ORF">IX83_08215</name>
</gene>
<sequence length="262" mass="27926">MIQKNIIKDWRLHAMVLAIVIIAELIGRIDIPVGNNRIVLIPLLYALVLGLLSYFTPMVSEQRSTHAEPMILLGLGVLMAKIGTVIGPQLNHILSMGPALLLQEIGNLGTILLGLPLAILLGFKRESIGMTHSLGREPNLGLVAQKYGLNSEEGRGLLAIYIFGILFGAIFLGLLAGILAEFTPLSIQALAMASGVGSASMMAAASGTLIALSPENQDQIVALAGASNLISTVTGIYVSIFIGLPLCEFLYRHLNRLRGNKK</sequence>
<feature type="transmembrane region" description="Helical" evidence="1">
    <location>
        <begin position="71"/>
        <end position="90"/>
    </location>
</feature>
<dbReference type="eggNOG" id="ENOG502Z7NA">
    <property type="taxonomic scope" value="Bacteria"/>
</dbReference>
<dbReference type="HOGENOM" id="CLU_072807_0_0_4"/>
<dbReference type="Pfam" id="PF11299">
    <property type="entry name" value="DUF3100"/>
    <property type="match status" value="1"/>
</dbReference>
<evidence type="ECO:0000313" key="3">
    <source>
        <dbReference type="Proteomes" id="UP000028945"/>
    </source>
</evidence>
<keyword evidence="1" id="KW-0812">Transmembrane</keyword>
<feature type="transmembrane region" description="Helical" evidence="1">
    <location>
        <begin position="156"/>
        <end position="179"/>
    </location>
</feature>
<dbReference type="OrthoDB" id="5451070at2"/>
<keyword evidence="3" id="KW-1185">Reference proteome</keyword>